<proteinExistence type="inferred from homology"/>
<comment type="similarity">
    <text evidence="2 8">Belongs to the Aux/IAA family.</text>
</comment>
<feature type="domain" description="PB1" evidence="9">
    <location>
        <begin position="184"/>
        <end position="236"/>
    </location>
</feature>
<evidence type="ECO:0000256" key="2">
    <source>
        <dbReference type="ARBA" id="ARBA00006728"/>
    </source>
</evidence>
<evidence type="ECO:0000256" key="8">
    <source>
        <dbReference type="RuleBase" id="RU004549"/>
    </source>
</evidence>
<comment type="subunit">
    <text evidence="8">Homodimers and heterodimers.</text>
</comment>
<dbReference type="InterPro" id="IPR053793">
    <property type="entry name" value="PB1-like"/>
</dbReference>
<dbReference type="InterPro" id="IPR033389">
    <property type="entry name" value="AUX/IAA_dom"/>
</dbReference>
<accession>A0AAE0AC90</accession>
<dbReference type="GO" id="GO:0006355">
    <property type="term" value="P:regulation of DNA-templated transcription"/>
    <property type="evidence" value="ECO:0007669"/>
    <property type="project" value="InterPro"/>
</dbReference>
<keyword evidence="7 8" id="KW-0927">Auxin signaling pathway</keyword>
<evidence type="ECO:0000256" key="1">
    <source>
        <dbReference type="ARBA" id="ARBA00004123"/>
    </source>
</evidence>
<keyword evidence="4 8" id="KW-0805">Transcription regulation</keyword>
<evidence type="ECO:0000313" key="11">
    <source>
        <dbReference type="Proteomes" id="UP001281410"/>
    </source>
</evidence>
<dbReference type="EMBL" id="JANJYJ010000005">
    <property type="protein sequence ID" value="KAK3210793.1"/>
    <property type="molecule type" value="Genomic_DNA"/>
</dbReference>
<dbReference type="GO" id="GO:0009734">
    <property type="term" value="P:auxin-activated signaling pathway"/>
    <property type="evidence" value="ECO:0007669"/>
    <property type="project" value="UniProtKB-UniRule"/>
</dbReference>
<evidence type="ECO:0000256" key="6">
    <source>
        <dbReference type="ARBA" id="ARBA00023242"/>
    </source>
</evidence>
<dbReference type="Pfam" id="PF02309">
    <property type="entry name" value="AUX_IAA"/>
    <property type="match status" value="1"/>
</dbReference>
<evidence type="ECO:0000256" key="3">
    <source>
        <dbReference type="ARBA" id="ARBA00022491"/>
    </source>
</evidence>
<keyword evidence="3 8" id="KW-0678">Repressor</keyword>
<evidence type="ECO:0000313" key="10">
    <source>
        <dbReference type="EMBL" id="KAK3210793.1"/>
    </source>
</evidence>
<sequence>MEGILNVISSTASLNCLSSSSSSTTALLDCLSSSAVTISLDCVSHSAATSGLLPPTSSTANITQPSISFSPPSTAFNPVKGTERKVTGIISEAYMAEDSITAESSGRDVSSMNLQETELTLGLPGSPPVVVTRGKSCPKRGFIDTVDLNLGSSLSNPRHDPATKAQVVGWPPVRSSRKKSLEMSKLVKVSVDGAPYLRKVDLHMHTSYQQLFRALEQIFTCFTIHECSSNHANESD</sequence>
<name>A0AAE0AC90_9ROSI</name>
<protein>
    <recommendedName>
        <fullName evidence="8">Auxin-responsive protein</fullName>
    </recommendedName>
</protein>
<evidence type="ECO:0000256" key="4">
    <source>
        <dbReference type="ARBA" id="ARBA00023015"/>
    </source>
</evidence>
<evidence type="ECO:0000256" key="5">
    <source>
        <dbReference type="ARBA" id="ARBA00023163"/>
    </source>
</evidence>
<dbReference type="PROSITE" id="PS51745">
    <property type="entry name" value="PB1"/>
    <property type="match status" value="1"/>
</dbReference>
<dbReference type="GO" id="GO:0005634">
    <property type="term" value="C:nucleus"/>
    <property type="evidence" value="ECO:0007669"/>
    <property type="project" value="UniProtKB-SubCell"/>
</dbReference>
<dbReference type="Gene3D" id="3.10.20.90">
    <property type="entry name" value="Phosphatidylinositol 3-kinase Catalytic Subunit, Chain A, domain 1"/>
    <property type="match status" value="1"/>
</dbReference>
<organism evidence="10 11">
    <name type="scientific">Dipteronia sinensis</name>
    <dbReference type="NCBI Taxonomy" id="43782"/>
    <lineage>
        <taxon>Eukaryota</taxon>
        <taxon>Viridiplantae</taxon>
        <taxon>Streptophyta</taxon>
        <taxon>Embryophyta</taxon>
        <taxon>Tracheophyta</taxon>
        <taxon>Spermatophyta</taxon>
        <taxon>Magnoliopsida</taxon>
        <taxon>eudicotyledons</taxon>
        <taxon>Gunneridae</taxon>
        <taxon>Pentapetalae</taxon>
        <taxon>rosids</taxon>
        <taxon>malvids</taxon>
        <taxon>Sapindales</taxon>
        <taxon>Sapindaceae</taxon>
        <taxon>Hippocastanoideae</taxon>
        <taxon>Acereae</taxon>
        <taxon>Dipteronia</taxon>
    </lineage>
</organism>
<comment type="function">
    <text evidence="8">Aux/IAA proteins are short-lived transcriptional factors that function as repressors of early auxin response genes at low auxin concentrations.</text>
</comment>
<dbReference type="InterPro" id="IPR003311">
    <property type="entry name" value="AUX_IAA"/>
</dbReference>
<keyword evidence="11" id="KW-1185">Reference proteome</keyword>
<dbReference type="AlphaFoldDB" id="A0AAE0AC90"/>
<dbReference type="Proteomes" id="UP001281410">
    <property type="component" value="Unassembled WGS sequence"/>
</dbReference>
<evidence type="ECO:0000256" key="7">
    <source>
        <dbReference type="ARBA" id="ARBA00023294"/>
    </source>
</evidence>
<gene>
    <name evidence="10" type="ORF">Dsin_015499</name>
</gene>
<keyword evidence="6 8" id="KW-0539">Nucleus</keyword>
<dbReference type="PANTHER" id="PTHR31734:SF106">
    <property type="entry name" value="AUXIN-RESPONSIVE PROTEIN"/>
    <property type="match status" value="1"/>
</dbReference>
<dbReference type="SUPFAM" id="SSF54277">
    <property type="entry name" value="CAD &amp; PB1 domains"/>
    <property type="match status" value="1"/>
</dbReference>
<dbReference type="PANTHER" id="PTHR31734">
    <property type="entry name" value="AUXIN-RESPONSIVE PROTEIN IAA17"/>
    <property type="match status" value="1"/>
</dbReference>
<comment type="caution">
    <text evidence="10">The sequence shown here is derived from an EMBL/GenBank/DDBJ whole genome shotgun (WGS) entry which is preliminary data.</text>
</comment>
<comment type="subcellular location">
    <subcellularLocation>
        <location evidence="1 8">Nucleus</location>
    </subcellularLocation>
</comment>
<evidence type="ECO:0000259" key="9">
    <source>
        <dbReference type="PROSITE" id="PS51745"/>
    </source>
</evidence>
<keyword evidence="5 8" id="KW-0804">Transcription</keyword>
<reference evidence="10" key="1">
    <citation type="journal article" date="2023" name="Plant J.">
        <title>Genome sequences and population genomics provide insights into the demographic history, inbreeding, and mutation load of two 'living fossil' tree species of Dipteronia.</title>
        <authorList>
            <person name="Feng Y."/>
            <person name="Comes H.P."/>
            <person name="Chen J."/>
            <person name="Zhu S."/>
            <person name="Lu R."/>
            <person name="Zhang X."/>
            <person name="Li P."/>
            <person name="Qiu J."/>
            <person name="Olsen K.M."/>
            <person name="Qiu Y."/>
        </authorList>
    </citation>
    <scope>NUCLEOTIDE SEQUENCE</scope>
    <source>
        <strain evidence="10">NBL</strain>
    </source>
</reference>